<evidence type="ECO:0000313" key="3">
    <source>
        <dbReference type="Proteomes" id="UP000078200"/>
    </source>
</evidence>
<keyword evidence="3" id="KW-1185">Reference proteome</keyword>
<proteinExistence type="predicted"/>
<feature type="transmembrane region" description="Helical" evidence="1">
    <location>
        <begin position="112"/>
        <end position="132"/>
    </location>
</feature>
<keyword evidence="1" id="KW-0812">Transmembrane</keyword>
<evidence type="ECO:0000313" key="2">
    <source>
        <dbReference type="EnsemblMetazoa" id="GAUT010912-PA"/>
    </source>
</evidence>
<dbReference type="AlphaFoldDB" id="A0A1A9UP48"/>
<dbReference type="Proteomes" id="UP000078200">
    <property type="component" value="Unassembled WGS sequence"/>
</dbReference>
<dbReference type="VEuPathDB" id="VectorBase:GAUT010912"/>
<evidence type="ECO:0000256" key="1">
    <source>
        <dbReference type="SAM" id="Phobius"/>
    </source>
</evidence>
<dbReference type="EnsemblMetazoa" id="GAUT010912-RA">
    <property type="protein sequence ID" value="GAUT010912-PA"/>
    <property type="gene ID" value="GAUT010912"/>
</dbReference>
<organism evidence="2 3">
    <name type="scientific">Glossina austeni</name>
    <name type="common">Savannah tsetse fly</name>
    <dbReference type="NCBI Taxonomy" id="7395"/>
    <lineage>
        <taxon>Eukaryota</taxon>
        <taxon>Metazoa</taxon>
        <taxon>Ecdysozoa</taxon>
        <taxon>Arthropoda</taxon>
        <taxon>Hexapoda</taxon>
        <taxon>Insecta</taxon>
        <taxon>Pterygota</taxon>
        <taxon>Neoptera</taxon>
        <taxon>Endopterygota</taxon>
        <taxon>Diptera</taxon>
        <taxon>Brachycera</taxon>
        <taxon>Muscomorpha</taxon>
        <taxon>Hippoboscoidea</taxon>
        <taxon>Glossinidae</taxon>
        <taxon>Glossina</taxon>
    </lineage>
</organism>
<keyword evidence="1" id="KW-1133">Transmembrane helix</keyword>
<accession>A0A1A9UP48</accession>
<sequence>MVRGDERDEMEILQLSLKLNFKYSRYSFKIQKDPLKGVSVSSMAMHKANVPRSSRLRFFVTTFLRMCSKTTTIPMAISNASKRKVAKATIGSFKMQPVSLIANINICANRMLMTYHIFLTIGFVRFLLLATIPSLRLESLELHIERKLNTHSI</sequence>
<protein>
    <submittedName>
        <fullName evidence="2">Uncharacterized protein</fullName>
    </submittedName>
</protein>
<keyword evidence="1" id="KW-0472">Membrane</keyword>
<name>A0A1A9UP48_GLOAU</name>
<reference evidence="2" key="1">
    <citation type="submission" date="2020-05" db="UniProtKB">
        <authorList>
            <consortium name="EnsemblMetazoa"/>
        </authorList>
    </citation>
    <scope>IDENTIFICATION</scope>
    <source>
        <strain evidence="2">TTRI</strain>
    </source>
</reference>